<feature type="region of interest" description="Disordered" evidence="2">
    <location>
        <begin position="39"/>
        <end position="58"/>
    </location>
</feature>
<dbReference type="GeneID" id="78120047"/>
<reference evidence="4" key="1">
    <citation type="submission" date="2022-12" db="EMBL/GenBank/DDBJ databases">
        <title>Reference genome sequencing for broad-spectrum identification of bacterial and archaeal isolates by mass spectrometry.</title>
        <authorList>
            <person name="Sekiguchi Y."/>
            <person name="Tourlousse D.M."/>
        </authorList>
    </citation>
    <scope>NUCLEOTIDE SEQUENCE</scope>
    <source>
        <strain evidence="4">5-2</strain>
    </source>
</reference>
<evidence type="ECO:0000259" key="3">
    <source>
        <dbReference type="SMART" id="SM00062"/>
    </source>
</evidence>
<keyword evidence="1" id="KW-0732">Signal</keyword>
<evidence type="ECO:0000313" key="5">
    <source>
        <dbReference type="Proteomes" id="UP001144451"/>
    </source>
</evidence>
<dbReference type="SMART" id="SM00062">
    <property type="entry name" value="PBPb"/>
    <property type="match status" value="1"/>
</dbReference>
<dbReference type="RefSeq" id="WP_206516125.1">
    <property type="nucleotide sequence ID" value="NZ_BSDQ01000001.1"/>
</dbReference>
<dbReference type="PANTHER" id="PTHR35936:SF17">
    <property type="entry name" value="ARGININE-BINDING EXTRACELLULAR PROTEIN ARTP"/>
    <property type="match status" value="1"/>
</dbReference>
<dbReference type="InterPro" id="IPR001638">
    <property type="entry name" value="Solute-binding_3/MltF_N"/>
</dbReference>
<evidence type="ECO:0000313" key="4">
    <source>
        <dbReference type="EMBL" id="GLI32317.1"/>
    </source>
</evidence>
<evidence type="ECO:0000256" key="2">
    <source>
        <dbReference type="SAM" id="MobiDB-lite"/>
    </source>
</evidence>
<comment type="caution">
    <text evidence="4">The sequence shown here is derived from an EMBL/GenBank/DDBJ whole genome shotgun (WGS) entry which is preliminary data.</text>
</comment>
<dbReference type="Pfam" id="PF00497">
    <property type="entry name" value="SBP_bac_3"/>
    <property type="match status" value="1"/>
</dbReference>
<dbReference type="Gene3D" id="3.40.190.10">
    <property type="entry name" value="Periplasmic binding protein-like II"/>
    <property type="match status" value="2"/>
</dbReference>
<accession>A0ABQ5RLF5</accession>
<protein>
    <submittedName>
        <fullName evidence="4">ABC transporter substrate-binding protein</fullName>
    </submittedName>
</protein>
<organism evidence="4 5">
    <name type="scientific">Brachybacterium conglomeratum</name>
    <dbReference type="NCBI Taxonomy" id="47846"/>
    <lineage>
        <taxon>Bacteria</taxon>
        <taxon>Bacillati</taxon>
        <taxon>Actinomycetota</taxon>
        <taxon>Actinomycetes</taxon>
        <taxon>Micrococcales</taxon>
        <taxon>Dermabacteraceae</taxon>
        <taxon>Brachybacterium</taxon>
    </lineage>
</organism>
<gene>
    <name evidence="4" type="ORF">BCONGLO52_31580</name>
</gene>
<dbReference type="Proteomes" id="UP001144451">
    <property type="component" value="Unassembled WGS sequence"/>
</dbReference>
<feature type="domain" description="Solute-binding protein family 3/N-terminal" evidence="3">
    <location>
        <begin position="67"/>
        <end position="288"/>
    </location>
</feature>
<proteinExistence type="predicted"/>
<feature type="compositionally biased region" description="Gly residues" evidence="2">
    <location>
        <begin position="42"/>
        <end position="57"/>
    </location>
</feature>
<name>A0ABQ5RLF5_9MICO</name>
<evidence type="ECO:0000256" key="1">
    <source>
        <dbReference type="ARBA" id="ARBA00022729"/>
    </source>
</evidence>
<dbReference type="SUPFAM" id="SSF53850">
    <property type="entry name" value="Periplasmic binding protein-like II"/>
    <property type="match status" value="1"/>
</dbReference>
<dbReference type="PANTHER" id="PTHR35936">
    <property type="entry name" value="MEMBRANE-BOUND LYTIC MUREIN TRANSGLYCOSYLASE F"/>
    <property type="match status" value="1"/>
</dbReference>
<sequence>MQMGRTTHRSTHDRRTFFRGTGLVLSAAALGGGLAACSRTSTGGGGESGSDGGGGGDLLSRLQEAGTITVGFAGEAPYSFEEGGEVIGATVALHREIFGELGIDTVEGKLTDWGSLIPGLNGMQFDAVSAGMSILPDRCAQAAFSEPEFQYTTALMVPVGNPEGLETMDSFVDSGLTVATMAGAVESDYAAALELDSIEVGGPQDGVDALKSGNADAFALTAISLNYLADNTVDDVEVTESFVQEIDGVKQVGAGGTVFRQEDTSLLDAYNEKLAEIIADPERYLSIVGEFGFGEQELPPEEMTAEILCSGDLSSLQ</sequence>
<dbReference type="EMBL" id="BSDQ01000001">
    <property type="protein sequence ID" value="GLI32317.1"/>
    <property type="molecule type" value="Genomic_DNA"/>
</dbReference>
<keyword evidence="5" id="KW-1185">Reference proteome</keyword>